<dbReference type="AlphaFoldDB" id="A0A679FTD1"/>
<dbReference type="RefSeq" id="WP_033842590.1">
    <property type="nucleotide sequence ID" value="NZ_AP022557.1"/>
</dbReference>
<feature type="transmembrane region" description="Helical" evidence="2">
    <location>
        <begin position="66"/>
        <end position="89"/>
    </location>
</feature>
<feature type="transmembrane region" description="Helical" evidence="2">
    <location>
        <begin position="136"/>
        <end position="154"/>
    </location>
</feature>
<keyword evidence="2" id="KW-0812">Transmembrane</keyword>
<reference evidence="5" key="1">
    <citation type="journal article" date="2020" name="Microbiol. Resour. Announc.">
        <title>Complete Genome Sequence of Geobacillus sp. Strain E55-1, Isolated from Mine Geyser in Japan.</title>
        <authorList>
            <person name="Miyazaki K."/>
            <person name="Hase E."/>
            <person name="Tokito N."/>
        </authorList>
    </citation>
    <scope>NUCLEOTIDE SEQUENCE [LARGE SCALE GENOMIC DNA]</scope>
    <source>
        <strain evidence="5">E55-1</strain>
    </source>
</reference>
<proteinExistence type="predicted"/>
<feature type="transmembrane region" description="Helical" evidence="2">
    <location>
        <begin position="109"/>
        <end position="129"/>
    </location>
</feature>
<feature type="transmembrane region" description="Helical" evidence="2">
    <location>
        <begin position="12"/>
        <end position="29"/>
    </location>
</feature>
<keyword evidence="5" id="KW-1185">Reference proteome</keyword>
<feature type="transmembrane region" description="Helical" evidence="2">
    <location>
        <begin position="160"/>
        <end position="177"/>
    </location>
</feature>
<feature type="transmembrane region" description="Helical" evidence="2">
    <location>
        <begin position="189"/>
        <end position="210"/>
    </location>
</feature>
<organism evidence="4 5">
    <name type="scientific">Geobacillus subterraneus</name>
    <dbReference type="NCBI Taxonomy" id="129338"/>
    <lineage>
        <taxon>Bacteria</taxon>
        <taxon>Bacillati</taxon>
        <taxon>Bacillota</taxon>
        <taxon>Bacilli</taxon>
        <taxon>Bacillales</taxon>
        <taxon>Anoxybacillaceae</taxon>
        <taxon>Geobacillus</taxon>
    </lineage>
</organism>
<dbReference type="Pfam" id="PF13559">
    <property type="entry name" value="DUF4129"/>
    <property type="match status" value="1"/>
</dbReference>
<keyword evidence="2" id="KW-0472">Membrane</keyword>
<evidence type="ECO:0000256" key="2">
    <source>
        <dbReference type="SAM" id="Phobius"/>
    </source>
</evidence>
<dbReference type="InterPro" id="IPR002931">
    <property type="entry name" value="Transglutaminase-like"/>
</dbReference>
<dbReference type="PANTHER" id="PTHR42736:SF1">
    <property type="entry name" value="PROTEIN-GLUTAMINE GAMMA-GLUTAMYLTRANSFERASE"/>
    <property type="match status" value="1"/>
</dbReference>
<evidence type="ECO:0000313" key="5">
    <source>
        <dbReference type="Proteomes" id="UP000501421"/>
    </source>
</evidence>
<feature type="transmembrane region" description="Helical" evidence="2">
    <location>
        <begin position="35"/>
        <end position="54"/>
    </location>
</feature>
<dbReference type="SUPFAM" id="SSF54001">
    <property type="entry name" value="Cysteine proteinases"/>
    <property type="match status" value="1"/>
</dbReference>
<protein>
    <recommendedName>
        <fullName evidence="3">Transglutaminase-like domain-containing protein</fullName>
    </recommendedName>
</protein>
<dbReference type="SMART" id="SM00460">
    <property type="entry name" value="TGc"/>
    <property type="match status" value="1"/>
</dbReference>
<dbReference type="Pfam" id="PF01841">
    <property type="entry name" value="Transglut_core"/>
    <property type="match status" value="1"/>
</dbReference>
<dbReference type="PANTHER" id="PTHR42736">
    <property type="entry name" value="PROTEIN-GLUTAMINE GAMMA-GLUTAMYLTRANSFERASE"/>
    <property type="match status" value="1"/>
</dbReference>
<accession>A0A679FTD1</accession>
<feature type="domain" description="Transglutaminase-like" evidence="3">
    <location>
        <begin position="466"/>
        <end position="540"/>
    </location>
</feature>
<evidence type="ECO:0000256" key="1">
    <source>
        <dbReference type="SAM" id="MobiDB-lite"/>
    </source>
</evidence>
<sequence>MKKGVARLFSSFLPALFAAWLLTEWLWPLDDVTDTGHIGLFVSFVFLCFAGYWVRLPAWLAFLGKGVYIGWALSRLSSSHSIAALPSALWRDCLNWLWGDRSSMPSDTVRTFVFFLLLWLASAAFHWLIGKRQQWLIPYALTVTYIAVLDTFFPYNGDQAIVRLVGLGFFAFVWLHGERMRANGALFSIGRWRTAALFVPALALAAGYAGPKLPPQWPDPVAFIRSAHAVPEPSDDEPASSAVAKVGYGQNDSRLGGPFLADDTLVFTAKDRGLHYWRVETKDVYTGKGWEEFQSEQVYSFANGETIKHEWWSPRVETVEQTAEIHLHQGGFHLVYPLGLRQVRTATPVVYRMKLATEKIEATDDRANAVPMKQYVVTYGEPDFPIAALRAAPPVQDRSLLKRYTQLPKTLPQRVRDLAKQITAGEKTAYDQVKAIEQYFQQSGYVYETKNVAVPGENEDYVDQFLFETKQGYCDNFSTSMVVLVRTLGIPARWVKGYVSGRLVGEQNGDFLYEVRNNDAHSWVEVYFEGVGWVPFEPTRGVVNPYAFSLDASEENDLAAPEQQPEEQDRTNLPQPPSEPFSAANQDGHWWERLVDFWSWKTGVVVAAALVAAAGAIYATRRKWWPRLTLVRFQRRKADGSDWLISAYAALLRHLHDYGLKRRPQETLRQYAKEVDRLFETDEMNRLTRLYECVVYGTGLPDRDVREAVQLWENLIKRTIS</sequence>
<keyword evidence="2" id="KW-1133">Transmembrane helix</keyword>
<gene>
    <name evidence="4" type="primary">yebA</name>
    <name evidence="4" type="ORF">GsuE55_31420</name>
</gene>
<dbReference type="Proteomes" id="UP000501421">
    <property type="component" value="Chromosome"/>
</dbReference>
<dbReference type="Gene3D" id="3.10.620.30">
    <property type="match status" value="1"/>
</dbReference>
<dbReference type="InterPro" id="IPR025403">
    <property type="entry name" value="TgpA-like_C"/>
</dbReference>
<evidence type="ECO:0000313" key="4">
    <source>
        <dbReference type="EMBL" id="BBW98309.1"/>
    </source>
</evidence>
<dbReference type="InterPro" id="IPR052901">
    <property type="entry name" value="Bact_TGase-like"/>
</dbReference>
<dbReference type="InterPro" id="IPR038765">
    <property type="entry name" value="Papain-like_cys_pep_sf"/>
</dbReference>
<feature type="region of interest" description="Disordered" evidence="1">
    <location>
        <begin position="557"/>
        <end position="583"/>
    </location>
</feature>
<name>A0A679FTD1_9BACL</name>
<feature type="transmembrane region" description="Helical" evidence="2">
    <location>
        <begin position="598"/>
        <end position="619"/>
    </location>
</feature>
<evidence type="ECO:0000259" key="3">
    <source>
        <dbReference type="SMART" id="SM00460"/>
    </source>
</evidence>
<dbReference type="EMBL" id="AP022557">
    <property type="protein sequence ID" value="BBW98309.1"/>
    <property type="molecule type" value="Genomic_DNA"/>
</dbReference>